<keyword evidence="4" id="KW-1185">Reference proteome</keyword>
<dbReference type="InterPro" id="IPR014729">
    <property type="entry name" value="Rossmann-like_a/b/a_fold"/>
</dbReference>
<dbReference type="Gene3D" id="3.40.50.620">
    <property type="entry name" value="HUPs"/>
    <property type="match status" value="1"/>
</dbReference>
<dbReference type="InterPro" id="IPR006015">
    <property type="entry name" value="Universal_stress_UspA"/>
</dbReference>
<protein>
    <submittedName>
        <fullName evidence="3">Universal stress protein</fullName>
    </submittedName>
</protein>
<gene>
    <name evidence="3" type="ORF">FGF68_00765</name>
</gene>
<sequence>MKILCAIDFSLASTSLLEAAARLAGECHAELGLLHVLPPEGTEIDLHPSLGDRFNPPPKYYKVPGTAEKGQNVLLFHDKRQQMLEAMVAWLQERQVTATFTVIHEVGDMVGSMLEHSEKTQADIIMLGAKRKAALQRMVTGSTCNEILKRSTKPVLIVPASSHKKDDDQEN</sequence>
<comment type="caution">
    <text evidence="3">The sequence shown here is derived from an EMBL/GenBank/DDBJ whole genome shotgun (WGS) entry which is preliminary data.</text>
</comment>
<dbReference type="SUPFAM" id="SSF52402">
    <property type="entry name" value="Adenine nucleotide alpha hydrolases-like"/>
    <property type="match status" value="1"/>
</dbReference>
<dbReference type="Proteomes" id="UP000309544">
    <property type="component" value="Unassembled WGS sequence"/>
</dbReference>
<dbReference type="CDD" id="cd00293">
    <property type="entry name" value="USP-like"/>
    <property type="match status" value="1"/>
</dbReference>
<reference evidence="3 4" key="1">
    <citation type="submission" date="2019-05" db="EMBL/GenBank/DDBJ databases">
        <title>Draft Whole-Genome sequence of the green sulfur bacterium Prosthecochloris vibrioformis DSM 260.</title>
        <authorList>
            <person name="Meyer T.E."/>
            <person name="Kyndt J.A."/>
        </authorList>
    </citation>
    <scope>NUCLEOTIDE SEQUENCE [LARGE SCALE GENOMIC DNA]</scope>
    <source>
        <strain evidence="3 4">DSM 260</strain>
    </source>
</reference>
<dbReference type="EMBL" id="VDCI01000001">
    <property type="protein sequence ID" value="TNJ37743.1"/>
    <property type="molecule type" value="Genomic_DNA"/>
</dbReference>
<comment type="similarity">
    <text evidence="1">Belongs to the universal stress protein A family.</text>
</comment>
<proteinExistence type="inferred from homology"/>
<dbReference type="PANTHER" id="PTHR46268:SF6">
    <property type="entry name" value="UNIVERSAL STRESS PROTEIN UP12"/>
    <property type="match status" value="1"/>
</dbReference>
<dbReference type="RefSeq" id="WP_139626030.1">
    <property type="nucleotide sequence ID" value="NZ_VDCI01000001.1"/>
</dbReference>
<dbReference type="PANTHER" id="PTHR46268">
    <property type="entry name" value="STRESS RESPONSE PROTEIN NHAX"/>
    <property type="match status" value="1"/>
</dbReference>
<dbReference type="Pfam" id="PF00582">
    <property type="entry name" value="Usp"/>
    <property type="match status" value="1"/>
</dbReference>
<evidence type="ECO:0000256" key="1">
    <source>
        <dbReference type="ARBA" id="ARBA00008791"/>
    </source>
</evidence>
<name>A0A5C4S2M2_PROVB</name>
<dbReference type="PRINTS" id="PR01438">
    <property type="entry name" value="UNVRSLSTRESS"/>
</dbReference>
<dbReference type="InterPro" id="IPR006016">
    <property type="entry name" value="UspA"/>
</dbReference>
<evidence type="ECO:0000313" key="4">
    <source>
        <dbReference type="Proteomes" id="UP000309544"/>
    </source>
</evidence>
<feature type="domain" description="UspA" evidence="2">
    <location>
        <begin position="2"/>
        <end position="159"/>
    </location>
</feature>
<organism evidence="3 4">
    <name type="scientific">Prosthecochloris vibrioformis</name>
    <name type="common">Chlorobium vibrioforme</name>
    <dbReference type="NCBI Taxonomy" id="1098"/>
    <lineage>
        <taxon>Bacteria</taxon>
        <taxon>Pseudomonadati</taxon>
        <taxon>Chlorobiota</taxon>
        <taxon>Chlorobiia</taxon>
        <taxon>Chlorobiales</taxon>
        <taxon>Chlorobiaceae</taxon>
        <taxon>Prosthecochloris</taxon>
    </lineage>
</organism>
<evidence type="ECO:0000313" key="3">
    <source>
        <dbReference type="EMBL" id="TNJ37743.1"/>
    </source>
</evidence>
<evidence type="ECO:0000259" key="2">
    <source>
        <dbReference type="Pfam" id="PF00582"/>
    </source>
</evidence>
<dbReference type="AlphaFoldDB" id="A0A5C4S2M2"/>
<accession>A0A5C4S2M2</accession>